<reference evidence="9 10" key="1">
    <citation type="submission" date="2007-08" db="EMBL/GenBank/DDBJ databases">
        <title>Complete sequence of Roseiflexus castenholzii DSM 13941.</title>
        <authorList>
            <consortium name="US DOE Joint Genome Institute"/>
            <person name="Copeland A."/>
            <person name="Lucas S."/>
            <person name="Lapidus A."/>
            <person name="Barry K."/>
            <person name="Glavina del Rio T."/>
            <person name="Dalin E."/>
            <person name="Tice H."/>
            <person name="Pitluck S."/>
            <person name="Thompson L.S."/>
            <person name="Brettin T."/>
            <person name="Bruce D."/>
            <person name="Detter J.C."/>
            <person name="Han C."/>
            <person name="Tapia R."/>
            <person name="Schmutz J."/>
            <person name="Larimer F."/>
            <person name="Land M."/>
            <person name="Hauser L."/>
            <person name="Kyrpides N."/>
            <person name="Mikhailova N."/>
            <person name="Bryant D.A."/>
            <person name="Hanada S."/>
            <person name="Tsukatani Y."/>
            <person name="Richardson P."/>
        </authorList>
    </citation>
    <scope>NUCLEOTIDE SEQUENCE [LARGE SCALE GENOMIC DNA]</scope>
    <source>
        <strain evidence="10">DSM 13941 / HLO8</strain>
    </source>
</reference>
<feature type="domain" description="ABC transmembrane type-1" evidence="8">
    <location>
        <begin position="101"/>
        <end position="318"/>
    </location>
</feature>
<keyword evidence="2 7" id="KW-0813">Transport</keyword>
<evidence type="ECO:0000256" key="6">
    <source>
        <dbReference type="ARBA" id="ARBA00023136"/>
    </source>
</evidence>
<dbReference type="GO" id="GO:0005886">
    <property type="term" value="C:plasma membrane"/>
    <property type="evidence" value="ECO:0007669"/>
    <property type="project" value="UniProtKB-SubCell"/>
</dbReference>
<comment type="subcellular location">
    <subcellularLocation>
        <location evidence="1 7">Cell membrane</location>
        <topology evidence="1 7">Multi-pass membrane protein</topology>
    </subcellularLocation>
</comment>
<evidence type="ECO:0000313" key="10">
    <source>
        <dbReference type="Proteomes" id="UP000000263"/>
    </source>
</evidence>
<gene>
    <name evidence="9" type="ordered locus">Rcas_2111</name>
</gene>
<evidence type="ECO:0000313" key="9">
    <source>
        <dbReference type="EMBL" id="ABU58196.1"/>
    </source>
</evidence>
<dbReference type="OrthoDB" id="24153at2"/>
<feature type="transmembrane region" description="Helical" evidence="7">
    <location>
        <begin position="9"/>
        <end position="27"/>
    </location>
</feature>
<proteinExistence type="inferred from homology"/>
<dbReference type="Pfam" id="PF00528">
    <property type="entry name" value="BPD_transp_1"/>
    <property type="match status" value="1"/>
</dbReference>
<keyword evidence="3" id="KW-1003">Cell membrane</keyword>
<keyword evidence="5 7" id="KW-1133">Transmembrane helix</keyword>
<protein>
    <submittedName>
        <fullName evidence="9">Binding-protein-dependent transport systems inner membrane component</fullName>
    </submittedName>
</protein>
<keyword evidence="6 7" id="KW-0472">Membrane</keyword>
<dbReference type="PANTHER" id="PTHR30465">
    <property type="entry name" value="INNER MEMBRANE ABC TRANSPORTER"/>
    <property type="match status" value="1"/>
</dbReference>
<dbReference type="Pfam" id="PF19300">
    <property type="entry name" value="BPD_transp_1_N"/>
    <property type="match status" value="1"/>
</dbReference>
<dbReference type="PANTHER" id="PTHR30465:SF43">
    <property type="entry name" value="OLIGOPEPTIDE ABC TRANSPORTER, PERMEASE PROTEIN"/>
    <property type="match status" value="1"/>
</dbReference>
<evidence type="ECO:0000259" key="8">
    <source>
        <dbReference type="PROSITE" id="PS50928"/>
    </source>
</evidence>
<evidence type="ECO:0000256" key="2">
    <source>
        <dbReference type="ARBA" id="ARBA00022448"/>
    </source>
</evidence>
<dbReference type="RefSeq" id="WP_012120620.1">
    <property type="nucleotide sequence ID" value="NC_009767.1"/>
</dbReference>
<dbReference type="EMBL" id="CP000804">
    <property type="protein sequence ID" value="ABU58196.1"/>
    <property type="molecule type" value="Genomic_DNA"/>
</dbReference>
<dbReference type="eggNOG" id="COG0601">
    <property type="taxonomic scope" value="Bacteria"/>
</dbReference>
<evidence type="ECO:0000256" key="4">
    <source>
        <dbReference type="ARBA" id="ARBA00022692"/>
    </source>
</evidence>
<dbReference type="STRING" id="383372.Rcas_2111"/>
<dbReference type="InterPro" id="IPR045621">
    <property type="entry name" value="BPD_transp_1_N"/>
</dbReference>
<evidence type="ECO:0000256" key="3">
    <source>
        <dbReference type="ARBA" id="ARBA00022475"/>
    </source>
</evidence>
<feature type="transmembrane region" description="Helical" evidence="7">
    <location>
        <begin position="140"/>
        <end position="165"/>
    </location>
</feature>
<feature type="transmembrane region" description="Helical" evidence="7">
    <location>
        <begin position="103"/>
        <end position="128"/>
    </location>
</feature>
<comment type="similarity">
    <text evidence="7">Belongs to the binding-protein-dependent transport system permease family.</text>
</comment>
<keyword evidence="4 7" id="KW-0812">Transmembrane</keyword>
<name>A7NL26_ROSCS</name>
<dbReference type="KEGG" id="rca:Rcas_2111"/>
<dbReference type="InterPro" id="IPR000515">
    <property type="entry name" value="MetI-like"/>
</dbReference>
<feature type="transmembrane region" description="Helical" evidence="7">
    <location>
        <begin position="185"/>
        <end position="210"/>
    </location>
</feature>
<dbReference type="HOGENOM" id="CLU_036879_1_1_0"/>
<feature type="transmembrane region" description="Helical" evidence="7">
    <location>
        <begin position="294"/>
        <end position="321"/>
    </location>
</feature>
<dbReference type="GO" id="GO:0055085">
    <property type="term" value="P:transmembrane transport"/>
    <property type="evidence" value="ECO:0007669"/>
    <property type="project" value="InterPro"/>
</dbReference>
<dbReference type="InterPro" id="IPR035906">
    <property type="entry name" value="MetI-like_sf"/>
</dbReference>
<evidence type="ECO:0000256" key="7">
    <source>
        <dbReference type="RuleBase" id="RU363032"/>
    </source>
</evidence>
<dbReference type="SUPFAM" id="SSF161098">
    <property type="entry name" value="MetI-like"/>
    <property type="match status" value="1"/>
</dbReference>
<feature type="transmembrane region" description="Helical" evidence="7">
    <location>
        <begin position="253"/>
        <end position="274"/>
    </location>
</feature>
<dbReference type="PROSITE" id="PS50928">
    <property type="entry name" value="ABC_TM1"/>
    <property type="match status" value="1"/>
</dbReference>
<dbReference type="Gene3D" id="1.10.3720.10">
    <property type="entry name" value="MetI-like"/>
    <property type="match status" value="1"/>
</dbReference>
<dbReference type="CDD" id="cd06261">
    <property type="entry name" value="TM_PBP2"/>
    <property type="match status" value="1"/>
</dbReference>
<organism evidence="9 10">
    <name type="scientific">Roseiflexus castenholzii (strain DSM 13941 / HLO8)</name>
    <dbReference type="NCBI Taxonomy" id="383372"/>
    <lineage>
        <taxon>Bacteria</taxon>
        <taxon>Bacillati</taxon>
        <taxon>Chloroflexota</taxon>
        <taxon>Chloroflexia</taxon>
        <taxon>Chloroflexales</taxon>
        <taxon>Roseiflexineae</taxon>
        <taxon>Roseiflexaceae</taxon>
        <taxon>Roseiflexus</taxon>
    </lineage>
</organism>
<evidence type="ECO:0000256" key="1">
    <source>
        <dbReference type="ARBA" id="ARBA00004651"/>
    </source>
</evidence>
<dbReference type="Proteomes" id="UP000000263">
    <property type="component" value="Chromosome"/>
</dbReference>
<accession>A7NL26</accession>
<dbReference type="AlphaFoldDB" id="A7NL26"/>
<evidence type="ECO:0000256" key="5">
    <source>
        <dbReference type="ARBA" id="ARBA00022989"/>
    </source>
</evidence>
<keyword evidence="10" id="KW-1185">Reference proteome</keyword>
<sequence>MTTFLARRIVYMIITMILASFIGFFLIELPPGSIVDIKIDQLRAQGGNVPQDQIEALKRRYGVDDPLHIKYWKWVSRTLQGDFGTSFETDTPVAGIIAQRLPITFALTFGTALFAWLISIPLGVYLATNRGSIPDYIITFVQFLGIAIPNFALALILMVFAALVLRQDVGLGFFSPQYIGAPWSFAKFLNLLSNLWIPVVVLGASATAGLTRVMRANLLDVLNAQYIQTARAKGLQENAVIWKHAVRNAVHPLVMSIGYLLPAIVVGDALAGVILNLPTLGALYLRALQATDMYLGITILMMQCMMLLLGNLIADLLLAWVDPRVRLE</sequence>